<sequence length="292" mass="33003">MKASIIKGQITRLNKKLATLAPGETLIKENLHSDVYHCCTGVSTSKLKVFIECPRKYQALYLTGEMERKESKAFDIGKAAHGLILEPHKFESEFVVQPADIKLRRGKAWDAFVAENSQKTIITQDDWDHCFGMRDSVERHPFGAKLLAGGKAEVSYFKRDIETGLIVKCRPDMRVGNRVVDVKSAASASPEEFGRVAKRLMYHMQDALYLDVTGAEEFAFLAVEKEKPYVCTAPIVFDDESRRLGHLKYRKALHDLADAMTFNHFTGYSDQPVVLSLKPWELKELTDMEQAA</sequence>
<dbReference type="AlphaFoldDB" id="A0A7S9HDT4"/>
<dbReference type="EMBL" id="CP064795">
    <property type="protein sequence ID" value="QPG06530.1"/>
    <property type="molecule type" value="Genomic_DNA"/>
</dbReference>
<dbReference type="RefSeq" id="WP_195811606.1">
    <property type="nucleotide sequence ID" value="NZ_CP064795.1"/>
</dbReference>
<name>A0A7S9HDT4_9ALTE</name>
<dbReference type="InterPro" id="IPR011604">
    <property type="entry name" value="PDDEXK-like_dom_sf"/>
</dbReference>
<gene>
    <name evidence="2" type="ORF">IT774_04990</name>
</gene>
<feature type="domain" description="Putative exodeoxyribonuclease 8 PDDEXK-like" evidence="1">
    <location>
        <begin position="43"/>
        <end position="269"/>
    </location>
</feature>
<keyword evidence="3" id="KW-1185">Reference proteome</keyword>
<organism evidence="2 3">
    <name type="scientific">Salinimonas marina</name>
    <dbReference type="NCBI Taxonomy" id="2785918"/>
    <lineage>
        <taxon>Bacteria</taxon>
        <taxon>Pseudomonadati</taxon>
        <taxon>Pseudomonadota</taxon>
        <taxon>Gammaproteobacteria</taxon>
        <taxon>Alteromonadales</taxon>
        <taxon>Alteromonadaceae</taxon>
        <taxon>Alteromonas/Salinimonas group</taxon>
        <taxon>Salinimonas</taxon>
    </lineage>
</organism>
<dbReference type="Gene3D" id="3.90.320.10">
    <property type="match status" value="1"/>
</dbReference>
<evidence type="ECO:0000313" key="3">
    <source>
        <dbReference type="Proteomes" id="UP000595095"/>
    </source>
</evidence>
<dbReference type="Pfam" id="PF12684">
    <property type="entry name" value="DUF3799"/>
    <property type="match status" value="1"/>
</dbReference>
<dbReference type="KEGG" id="smaa:IT774_04990"/>
<evidence type="ECO:0000259" key="1">
    <source>
        <dbReference type="Pfam" id="PF12684"/>
    </source>
</evidence>
<accession>A0A7S9HDT4</accession>
<dbReference type="InterPro" id="IPR024432">
    <property type="entry name" value="Put_RecE_PDDEXK-like_dom"/>
</dbReference>
<reference evidence="2 3" key="1">
    <citation type="submission" date="2020-11" db="EMBL/GenBank/DDBJ databases">
        <title>Complete genome sequence for Salinimonas sp. strain G2-b.</title>
        <authorList>
            <person name="Park S.-J."/>
        </authorList>
    </citation>
    <scope>NUCLEOTIDE SEQUENCE [LARGE SCALE GENOMIC DNA]</scope>
    <source>
        <strain evidence="2 3">G2-b</strain>
    </source>
</reference>
<evidence type="ECO:0000313" key="2">
    <source>
        <dbReference type="EMBL" id="QPG06530.1"/>
    </source>
</evidence>
<dbReference type="Proteomes" id="UP000595095">
    <property type="component" value="Chromosome"/>
</dbReference>
<protein>
    <submittedName>
        <fullName evidence="2">PD-(D/E)XK nuclease-like domain-containing protein</fullName>
    </submittedName>
</protein>
<proteinExistence type="predicted"/>